<dbReference type="AlphaFoldDB" id="A0A7C8I5N0"/>
<proteinExistence type="predicted"/>
<evidence type="ECO:0000256" key="1">
    <source>
        <dbReference type="SAM" id="MobiDB-lite"/>
    </source>
</evidence>
<gene>
    <name evidence="5" type="ORF">BDV95DRAFT_572033</name>
</gene>
<evidence type="ECO:0000313" key="5">
    <source>
        <dbReference type="EMBL" id="KAF2871434.1"/>
    </source>
</evidence>
<comment type="caution">
    <text evidence="5">The sequence shown here is derived from an EMBL/GenBank/DDBJ whole genome shotgun (WGS) entry which is preliminary data.</text>
</comment>
<dbReference type="Pfam" id="PF11707">
    <property type="entry name" value="Npa1"/>
    <property type="match status" value="1"/>
</dbReference>
<dbReference type="InterPro" id="IPR021714">
    <property type="entry name" value="URB1_N"/>
</dbReference>
<dbReference type="PANTHER" id="PTHR13500:SF0">
    <property type="entry name" value="NUCLEOLAR PRE-RIBOSOMAL-ASSOCIATED PROTEIN 1"/>
    <property type="match status" value="1"/>
</dbReference>
<name>A0A7C8I5N0_9PLEO</name>
<evidence type="ECO:0000259" key="2">
    <source>
        <dbReference type="Pfam" id="PF11707"/>
    </source>
</evidence>
<reference evidence="5 6" key="1">
    <citation type="submission" date="2020-01" db="EMBL/GenBank/DDBJ databases">
        <authorList>
            <consortium name="DOE Joint Genome Institute"/>
            <person name="Haridas S."/>
            <person name="Albert R."/>
            <person name="Binder M."/>
            <person name="Bloem J."/>
            <person name="Labutti K."/>
            <person name="Salamov A."/>
            <person name="Andreopoulos B."/>
            <person name="Baker S.E."/>
            <person name="Barry K."/>
            <person name="Bills G."/>
            <person name="Bluhm B.H."/>
            <person name="Cannon C."/>
            <person name="Castanera R."/>
            <person name="Culley D.E."/>
            <person name="Daum C."/>
            <person name="Ezra D."/>
            <person name="Gonzalez J.B."/>
            <person name="Henrissat B."/>
            <person name="Kuo A."/>
            <person name="Liang C."/>
            <person name="Lipzen A."/>
            <person name="Lutzoni F."/>
            <person name="Magnuson J."/>
            <person name="Mondo S."/>
            <person name="Nolan M."/>
            <person name="Ohm R."/>
            <person name="Pangilinan J."/>
            <person name="Park H.-J.H."/>
            <person name="Ramirez L."/>
            <person name="Alfaro M."/>
            <person name="Sun H."/>
            <person name="Tritt A."/>
            <person name="Yoshinaga Y."/>
            <person name="Zwiers L.-H.L."/>
            <person name="Turgeon B.G."/>
            <person name="Goodwin S.B."/>
            <person name="Spatafora J.W."/>
            <person name="Crous P.W."/>
            <person name="Grigoriev I.V."/>
        </authorList>
    </citation>
    <scope>NUCLEOTIDE SEQUENCE [LARGE SCALE GENOMIC DNA]</scope>
    <source>
        <strain evidence="5 6">CBS 611.86</strain>
    </source>
</reference>
<dbReference type="InterPro" id="IPR059018">
    <property type="entry name" value="HEAT_URB1"/>
</dbReference>
<keyword evidence="6" id="KW-1185">Reference proteome</keyword>
<dbReference type="PANTHER" id="PTHR13500">
    <property type="entry name" value="NUCLEOLAR PRERIBOSOMAL-ASSOCIATED PROTEIN 1"/>
    <property type="match status" value="1"/>
</dbReference>
<dbReference type="OrthoDB" id="72892at2759"/>
<evidence type="ECO:0000313" key="6">
    <source>
        <dbReference type="Proteomes" id="UP000481861"/>
    </source>
</evidence>
<feature type="region of interest" description="Disordered" evidence="1">
    <location>
        <begin position="869"/>
        <end position="913"/>
    </location>
</feature>
<dbReference type="Proteomes" id="UP000481861">
    <property type="component" value="Unassembled WGS sequence"/>
</dbReference>
<feature type="region of interest" description="Disordered" evidence="1">
    <location>
        <begin position="1"/>
        <end position="35"/>
    </location>
</feature>
<organism evidence="5 6">
    <name type="scientific">Massariosphaeria phaeospora</name>
    <dbReference type="NCBI Taxonomy" id="100035"/>
    <lineage>
        <taxon>Eukaryota</taxon>
        <taxon>Fungi</taxon>
        <taxon>Dikarya</taxon>
        <taxon>Ascomycota</taxon>
        <taxon>Pezizomycotina</taxon>
        <taxon>Dothideomycetes</taxon>
        <taxon>Pleosporomycetidae</taxon>
        <taxon>Pleosporales</taxon>
        <taxon>Pleosporales incertae sedis</taxon>
        <taxon>Massariosphaeria</taxon>
    </lineage>
</organism>
<dbReference type="InterPro" id="IPR039844">
    <property type="entry name" value="URB1"/>
</dbReference>
<dbReference type="InterPro" id="IPR016024">
    <property type="entry name" value="ARM-type_fold"/>
</dbReference>
<dbReference type="SUPFAM" id="SSF48371">
    <property type="entry name" value="ARM repeat"/>
    <property type="match status" value="1"/>
</dbReference>
<dbReference type="GO" id="GO:0000463">
    <property type="term" value="P:maturation of LSU-rRNA from tricistronic rRNA transcript (SSU-rRNA, 5.8S rRNA, LSU-rRNA)"/>
    <property type="evidence" value="ECO:0007669"/>
    <property type="project" value="TreeGrafter"/>
</dbReference>
<dbReference type="Pfam" id="PF26140">
    <property type="entry name" value="HEAT_URB1"/>
    <property type="match status" value="1"/>
</dbReference>
<feature type="domain" description="URB1 C-terminal" evidence="3">
    <location>
        <begin position="929"/>
        <end position="1122"/>
    </location>
</feature>
<dbReference type="Pfam" id="PF16201">
    <property type="entry name" value="NopRA1"/>
    <property type="match status" value="1"/>
</dbReference>
<feature type="domain" description="URB1 central HEAT repeat" evidence="4">
    <location>
        <begin position="657"/>
        <end position="837"/>
    </location>
</feature>
<dbReference type="GO" id="GO:0000466">
    <property type="term" value="P:maturation of 5.8S rRNA from tricistronic rRNA transcript (SSU-rRNA, 5.8S rRNA, LSU-rRNA)"/>
    <property type="evidence" value="ECO:0007669"/>
    <property type="project" value="TreeGrafter"/>
</dbReference>
<evidence type="ECO:0000259" key="3">
    <source>
        <dbReference type="Pfam" id="PF16201"/>
    </source>
</evidence>
<dbReference type="EMBL" id="JAADJZ010000011">
    <property type="protein sequence ID" value="KAF2871434.1"/>
    <property type="molecule type" value="Genomic_DNA"/>
</dbReference>
<sequence length="1174" mass="131294">MIMGKRTAYEANPKAPHDERHQKRQRVENSLERNAPAAVGELQVTTARQLQEALVFDQGSAAGFRSGLALFKKFLDSILYSTDDDDLPRKRAILREYLDTQKGKGQADKDTSFLPNFILGWDYAVESNFEALISLVTAALALLAKVFSSHADFLDYGTLLCKAVLQPSVARRLVRSLSAAPHQESIISPALRLLTELTRFNEGAFAKGVYAKKDFTLEPRILGRNIALWRDAKSDPGADLQRKPSVRITATRYLLTHLRYQDELAKREILSNTNIVRAVFDNVHADPPFLLYEIFNVFTHHVFEDKTIERQVKSRILTGRALSHIAALYRAEANKGAIPQGHKAPDELAHDFLCKVCTSPSYGVMLRSNGLYPWANDDDDGDAVMEDAEDLGIDNGADLAGTVEEQAPVRNVILGEFIQTLRPYANTLQQELVIAIFKANPELVADYFVQKQDFNYDPKLTSTWIGFSSFLYQTIELPVPAFFGVRRSYRAHPPPISTLLQSILPQPLTQQVLIRCLNHSSGLINIFAVRVLVVAFQKLRAVSQEMNTAAITKPSRSWQQARQRLVTAFSQRCPPMKAVTLASKKPNYQKDMTREAITRLLRLYYEVTPQVALQEKFDVSVPLCNALVRAEQSTEALEDKSFRVLELEHWIQIASYSPTTRWWQKNKPLRHSPFTTLLKLVAASPADPLYAGVRTLLLAILREKDIIRIRPSPNALDALIASLGAACSTSAPSNEVLDFLDDCCGRFLRGPIRYIDDLDSVRARVPASDAPMELIPVTPLLMTFVEQWPFKGGKAESNSTGEPLAQWLSKLLYLLKLIGEDEAVLGLVRDSLVESADAAYQGVLRDSFLWKMGKEKAKEALKLATGADFSGSERSSISPVPPVQPEEPKKPAATVELELPPQEDEKHAGLTRWKKKDMDESIDDGDVGNLLLCLCSKHTEIRLQAVRSIRQLMANIDIAEDSNLLQLKVLLGEAVETAQKTVEAKAFPYVGGVFAARCVSVLADPTHFLFPKINHFLMRGPIWTVENLLRYFGRIVINSPPDEDGHYNKEVEWYLDYLVDCLRTAEDMEIFRTNNIIERLLTFYASHSCAIAAKEKIVRLLLRAAAVGGSTTLITRCGLVGWIKIRLDNDDHRHRMLRQLAARLWGTCDQGKVNDWGCEAVGDTIAGLVKAGTN</sequence>
<dbReference type="GO" id="GO:0005730">
    <property type="term" value="C:nucleolus"/>
    <property type="evidence" value="ECO:0007669"/>
    <property type="project" value="TreeGrafter"/>
</dbReference>
<protein>
    <submittedName>
        <fullName evidence="5">Ribosome 60S biogenesis N-terminal-domain-containing protein</fullName>
    </submittedName>
</protein>
<feature type="domain" description="URB1 N-terminal" evidence="2">
    <location>
        <begin position="120"/>
        <end position="466"/>
    </location>
</feature>
<accession>A0A7C8I5N0</accession>
<dbReference type="InterPro" id="IPR032436">
    <property type="entry name" value="URB1_C"/>
</dbReference>
<feature type="compositionally biased region" description="Basic and acidic residues" evidence="1">
    <location>
        <begin position="15"/>
        <end position="31"/>
    </location>
</feature>
<evidence type="ECO:0000259" key="4">
    <source>
        <dbReference type="Pfam" id="PF26140"/>
    </source>
</evidence>